<evidence type="ECO:0000256" key="1">
    <source>
        <dbReference type="SAM" id="MobiDB-lite"/>
    </source>
</evidence>
<comment type="caution">
    <text evidence="2">The sequence shown here is derived from an EMBL/GenBank/DDBJ whole genome shotgun (WGS) entry which is preliminary data.</text>
</comment>
<accession>A0A939K078</accession>
<proteinExistence type="predicted"/>
<evidence type="ECO:0000313" key="3">
    <source>
        <dbReference type="Proteomes" id="UP000664034"/>
    </source>
</evidence>
<dbReference type="Proteomes" id="UP000664034">
    <property type="component" value="Unassembled WGS sequence"/>
</dbReference>
<reference evidence="2" key="1">
    <citation type="submission" date="2021-03" db="EMBL/GenBank/DDBJ databases">
        <title>Fibrella sp. HMF5335 genome sequencing and assembly.</title>
        <authorList>
            <person name="Kang H."/>
            <person name="Kim H."/>
            <person name="Bae S."/>
            <person name="Joh K."/>
        </authorList>
    </citation>
    <scope>NUCLEOTIDE SEQUENCE</scope>
    <source>
        <strain evidence="2">HMF5335</strain>
    </source>
</reference>
<feature type="compositionally biased region" description="Basic and acidic residues" evidence="1">
    <location>
        <begin position="40"/>
        <end position="49"/>
    </location>
</feature>
<feature type="region of interest" description="Disordered" evidence="1">
    <location>
        <begin position="1"/>
        <end position="87"/>
    </location>
</feature>
<keyword evidence="3" id="KW-1185">Reference proteome</keyword>
<protein>
    <submittedName>
        <fullName evidence="2">Uncharacterized protein</fullName>
    </submittedName>
</protein>
<sequence>MADQEKEDIERAKQAISPAGLGDQSAEGNSGPGAEVDAPELPRNEREENYMNGDEPAEHIGMTHPNRSENSDNDGSGKHDFDKPLDN</sequence>
<evidence type="ECO:0000313" key="2">
    <source>
        <dbReference type="EMBL" id="MBO0935797.1"/>
    </source>
</evidence>
<feature type="compositionally biased region" description="Basic and acidic residues" evidence="1">
    <location>
        <begin position="66"/>
        <end position="87"/>
    </location>
</feature>
<dbReference type="EMBL" id="JAFMYV010000002">
    <property type="protein sequence ID" value="MBO0935797.1"/>
    <property type="molecule type" value="Genomic_DNA"/>
</dbReference>
<name>A0A939K078_9BACT</name>
<organism evidence="2 3">
    <name type="scientific">Fibrella rubiginis</name>
    <dbReference type="NCBI Taxonomy" id="2817060"/>
    <lineage>
        <taxon>Bacteria</taxon>
        <taxon>Pseudomonadati</taxon>
        <taxon>Bacteroidota</taxon>
        <taxon>Cytophagia</taxon>
        <taxon>Cytophagales</taxon>
        <taxon>Spirosomataceae</taxon>
        <taxon>Fibrella</taxon>
    </lineage>
</organism>
<dbReference type="RefSeq" id="WP_207363361.1">
    <property type="nucleotide sequence ID" value="NZ_JAFMYV010000002.1"/>
</dbReference>
<gene>
    <name evidence="2" type="ORF">J2I47_04475</name>
</gene>
<dbReference type="AlphaFoldDB" id="A0A939K078"/>